<comment type="caution">
    <text evidence="1">The sequence shown here is derived from an EMBL/GenBank/DDBJ whole genome shotgun (WGS) entry which is preliminary data.</text>
</comment>
<dbReference type="Proteomes" id="UP000275267">
    <property type="component" value="Unassembled WGS sequence"/>
</dbReference>
<gene>
    <name evidence="1" type="ORF">C2845_PM06G21940</name>
</gene>
<name>A0A3L6RD89_PANMI</name>
<dbReference type="EMBL" id="PQIB02000009">
    <property type="protein sequence ID" value="RLN00201.1"/>
    <property type="molecule type" value="Genomic_DNA"/>
</dbReference>
<proteinExistence type="predicted"/>
<sequence>MEAALVDAEMKRCAAEEELYFKLPNRVVSGTTFEEKSFGYSVPSDQELYRDLSSIVVSLALFDAVGRAFRSGSLMTMDASGIISDDIWVSNSQNISEAVLGGPLMVKTLNGNGVRFLGMNLGCYNEDANVKYRFLPMKLLHERLKHFQILNLFIGRPGWHTRLFVGGPGCMEELVALPQEEKLLSYGGGFQGCGFGAWPMTKLNLISFLSRDGNSYLLGVPLERLSFLLAVRVDIRAGVAALQD</sequence>
<dbReference type="AlphaFoldDB" id="A0A3L6RD89"/>
<evidence type="ECO:0000313" key="1">
    <source>
        <dbReference type="EMBL" id="RLN00201.1"/>
    </source>
</evidence>
<protein>
    <submittedName>
        <fullName evidence="1">Uncharacterized protein</fullName>
    </submittedName>
</protein>
<reference evidence="2" key="1">
    <citation type="journal article" date="2019" name="Nat. Commun.">
        <title>The genome of broomcorn millet.</title>
        <authorList>
            <person name="Zou C."/>
            <person name="Miki D."/>
            <person name="Li D."/>
            <person name="Tang Q."/>
            <person name="Xiao L."/>
            <person name="Rajput S."/>
            <person name="Deng P."/>
            <person name="Jia W."/>
            <person name="Huang R."/>
            <person name="Zhang M."/>
            <person name="Sun Y."/>
            <person name="Hu J."/>
            <person name="Fu X."/>
            <person name="Schnable P.S."/>
            <person name="Li F."/>
            <person name="Zhang H."/>
            <person name="Feng B."/>
            <person name="Zhu X."/>
            <person name="Liu R."/>
            <person name="Schnable J.C."/>
            <person name="Zhu J.-K."/>
            <person name="Zhang H."/>
        </authorList>
    </citation>
    <scope>NUCLEOTIDE SEQUENCE [LARGE SCALE GENOMIC DNA]</scope>
</reference>
<dbReference type="STRING" id="4540.A0A3L6RD89"/>
<organism evidence="1 2">
    <name type="scientific">Panicum miliaceum</name>
    <name type="common">Proso millet</name>
    <name type="synonym">Broomcorn millet</name>
    <dbReference type="NCBI Taxonomy" id="4540"/>
    <lineage>
        <taxon>Eukaryota</taxon>
        <taxon>Viridiplantae</taxon>
        <taxon>Streptophyta</taxon>
        <taxon>Embryophyta</taxon>
        <taxon>Tracheophyta</taxon>
        <taxon>Spermatophyta</taxon>
        <taxon>Magnoliopsida</taxon>
        <taxon>Liliopsida</taxon>
        <taxon>Poales</taxon>
        <taxon>Poaceae</taxon>
        <taxon>PACMAD clade</taxon>
        <taxon>Panicoideae</taxon>
        <taxon>Panicodae</taxon>
        <taxon>Paniceae</taxon>
        <taxon>Panicinae</taxon>
        <taxon>Panicum</taxon>
        <taxon>Panicum sect. Panicum</taxon>
    </lineage>
</organism>
<accession>A0A3L6RD89</accession>
<keyword evidence="2" id="KW-1185">Reference proteome</keyword>
<evidence type="ECO:0000313" key="2">
    <source>
        <dbReference type="Proteomes" id="UP000275267"/>
    </source>
</evidence>